<evidence type="ECO:0000313" key="2">
    <source>
        <dbReference type="Proteomes" id="UP000269721"/>
    </source>
</evidence>
<keyword evidence="2" id="KW-1185">Reference proteome</keyword>
<proteinExistence type="predicted"/>
<name>A0A4P9WH38_9FUNG</name>
<reference evidence="2" key="1">
    <citation type="journal article" date="2018" name="Nat. Microbiol.">
        <title>Leveraging single-cell genomics to expand the fungal tree of life.</title>
        <authorList>
            <person name="Ahrendt S.R."/>
            <person name="Quandt C.A."/>
            <person name="Ciobanu D."/>
            <person name="Clum A."/>
            <person name="Salamov A."/>
            <person name="Andreopoulos B."/>
            <person name="Cheng J.F."/>
            <person name="Woyke T."/>
            <person name="Pelin A."/>
            <person name="Henrissat B."/>
            <person name="Reynolds N.K."/>
            <person name="Benny G.L."/>
            <person name="Smith M.E."/>
            <person name="James T.Y."/>
            <person name="Grigoriev I.V."/>
        </authorList>
    </citation>
    <scope>NUCLEOTIDE SEQUENCE [LARGE SCALE GENOMIC DNA]</scope>
</reference>
<organism evidence="1 2">
    <name type="scientific">Blyttiomyces helicus</name>
    <dbReference type="NCBI Taxonomy" id="388810"/>
    <lineage>
        <taxon>Eukaryota</taxon>
        <taxon>Fungi</taxon>
        <taxon>Fungi incertae sedis</taxon>
        <taxon>Chytridiomycota</taxon>
        <taxon>Chytridiomycota incertae sedis</taxon>
        <taxon>Chytridiomycetes</taxon>
        <taxon>Chytridiomycetes incertae sedis</taxon>
        <taxon>Blyttiomyces</taxon>
    </lineage>
</organism>
<dbReference type="EMBL" id="KZ995591">
    <property type="protein sequence ID" value="RKO90370.1"/>
    <property type="molecule type" value="Genomic_DNA"/>
</dbReference>
<sequence length="356" mass="40950">MTVTVQSMTYTSGPIFCTVTMRGIKYTDAKRDKTEYEGKAMWYLATAIENHYNVISNKKDKMKDMLDNAIAVYGSNVQKTDLSCTIALPVYEYKDSEDEDKTIKELRFITMIQKKKGKCTLDNIWDSPNGKQFEDDMKPSPDVSIKYIFTGIPVLIYNGIKCRPDTVATKGKESMYYDDRGELSDEEDRSLPIVESLISYYSDKNKFINTIDSDNPSMDDAKHKFLLKYEPIFKKYYKTNYNILIREAVSLRLSDEYDCDPCYSPVYQTNKIDEESAITEMKVIVINGKSVVNSIYPTVVLKGVMKEDNKSYEGKDERGRLSFGFKIEDFWAVTSFSSKSIGYTRKTNSAKNYVDF</sequence>
<gene>
    <name evidence="1" type="ORF">BDK51DRAFT_43406</name>
</gene>
<evidence type="ECO:0000313" key="1">
    <source>
        <dbReference type="EMBL" id="RKO90370.1"/>
    </source>
</evidence>
<accession>A0A4P9WH38</accession>
<dbReference type="AlphaFoldDB" id="A0A4P9WH38"/>
<protein>
    <submittedName>
        <fullName evidence="1">Uncharacterized protein</fullName>
    </submittedName>
</protein>
<dbReference type="Proteomes" id="UP000269721">
    <property type="component" value="Unassembled WGS sequence"/>
</dbReference>